<dbReference type="InterPro" id="IPR017968">
    <property type="entry name" value="Acylphosphatase_CS"/>
</dbReference>
<comment type="caution">
    <text evidence="8">The sequence shown here is derived from an EMBL/GenBank/DDBJ whole genome shotgun (WGS) entry which is preliminary data.</text>
</comment>
<evidence type="ECO:0000313" key="8">
    <source>
        <dbReference type="EMBL" id="NII08933.1"/>
    </source>
</evidence>
<dbReference type="NCBIfam" id="NF011018">
    <property type="entry name" value="PRK14446.1"/>
    <property type="match status" value="1"/>
</dbReference>
<dbReference type="PROSITE" id="PS51160">
    <property type="entry name" value="ACYLPHOSPHATASE_3"/>
    <property type="match status" value="1"/>
</dbReference>
<accession>A0A7X5UEU6</accession>
<feature type="active site" evidence="5">
    <location>
        <position position="36"/>
    </location>
</feature>
<evidence type="ECO:0000256" key="1">
    <source>
        <dbReference type="ARBA" id="ARBA00005614"/>
    </source>
</evidence>
<dbReference type="Pfam" id="PF00708">
    <property type="entry name" value="Acylphosphatase"/>
    <property type="match status" value="1"/>
</dbReference>
<gene>
    <name evidence="8" type="ORF">HBF25_21330</name>
</gene>
<proteinExistence type="inferred from homology"/>
<keyword evidence="9" id="KW-1185">Reference proteome</keyword>
<dbReference type="GO" id="GO:0003998">
    <property type="term" value="F:acylphosphatase activity"/>
    <property type="evidence" value="ECO:0007669"/>
    <property type="project" value="UniProtKB-EC"/>
</dbReference>
<dbReference type="PROSITE" id="PS00150">
    <property type="entry name" value="ACYLPHOSPHATASE_1"/>
    <property type="match status" value="1"/>
</dbReference>
<feature type="domain" description="Acylphosphatase-like" evidence="7">
    <location>
        <begin position="3"/>
        <end position="89"/>
    </location>
</feature>
<keyword evidence="5" id="KW-0378">Hydrolase</keyword>
<dbReference type="RefSeq" id="WP_166952661.1">
    <property type="nucleotide sequence ID" value="NZ_JAARLZ010000017.1"/>
</dbReference>
<dbReference type="PANTHER" id="PTHR47268:SF4">
    <property type="entry name" value="ACYLPHOSPHATASE"/>
    <property type="match status" value="1"/>
</dbReference>
<dbReference type="Gene3D" id="3.30.70.100">
    <property type="match status" value="1"/>
</dbReference>
<sequence length="89" mass="9838">MNAARFIVRGRVQGVFFRASTRDRAVTLKLAGHARNLLDGSVEVVAYGEAVAIDQLEAWLHQGPPTASVEELYREELHPHEAPATFVVK</sequence>
<dbReference type="InterPro" id="IPR001792">
    <property type="entry name" value="Acylphosphatase-like_dom"/>
</dbReference>
<evidence type="ECO:0000256" key="3">
    <source>
        <dbReference type="ARBA" id="ARBA00015991"/>
    </source>
</evidence>
<organism evidence="8 9">
    <name type="scientific">Luteibacter anthropi</name>
    <dbReference type="NCBI Taxonomy" id="564369"/>
    <lineage>
        <taxon>Bacteria</taxon>
        <taxon>Pseudomonadati</taxon>
        <taxon>Pseudomonadota</taxon>
        <taxon>Gammaproteobacteria</taxon>
        <taxon>Lysobacterales</taxon>
        <taxon>Rhodanobacteraceae</taxon>
        <taxon>Luteibacter</taxon>
    </lineage>
</organism>
<comment type="catalytic activity">
    <reaction evidence="4 5">
        <text>an acyl phosphate + H2O = a carboxylate + phosphate + H(+)</text>
        <dbReference type="Rhea" id="RHEA:14965"/>
        <dbReference type="ChEBI" id="CHEBI:15377"/>
        <dbReference type="ChEBI" id="CHEBI:15378"/>
        <dbReference type="ChEBI" id="CHEBI:29067"/>
        <dbReference type="ChEBI" id="CHEBI:43474"/>
        <dbReference type="ChEBI" id="CHEBI:59918"/>
        <dbReference type="EC" id="3.6.1.7"/>
    </reaction>
</comment>
<evidence type="ECO:0000313" key="9">
    <source>
        <dbReference type="Proteomes" id="UP000490980"/>
    </source>
</evidence>
<comment type="similarity">
    <text evidence="1 6">Belongs to the acylphosphatase family.</text>
</comment>
<dbReference type="AlphaFoldDB" id="A0A7X5UEU6"/>
<dbReference type="PANTHER" id="PTHR47268">
    <property type="entry name" value="ACYLPHOSPHATASE"/>
    <property type="match status" value="1"/>
</dbReference>
<dbReference type="EC" id="3.6.1.7" evidence="2 5"/>
<reference evidence="8 9" key="1">
    <citation type="submission" date="2020-03" db="EMBL/GenBank/DDBJ databases">
        <authorList>
            <person name="Lai Q."/>
        </authorList>
    </citation>
    <scope>NUCLEOTIDE SEQUENCE [LARGE SCALE GENOMIC DNA]</scope>
    <source>
        <strain evidence="8 9">CCUG 25036</strain>
    </source>
</reference>
<dbReference type="SUPFAM" id="SSF54975">
    <property type="entry name" value="Acylphosphatase/BLUF domain-like"/>
    <property type="match status" value="1"/>
</dbReference>
<evidence type="ECO:0000256" key="6">
    <source>
        <dbReference type="RuleBase" id="RU004168"/>
    </source>
</evidence>
<feature type="active site" evidence="5">
    <location>
        <position position="18"/>
    </location>
</feature>
<evidence type="ECO:0000259" key="7">
    <source>
        <dbReference type="PROSITE" id="PS51160"/>
    </source>
</evidence>
<dbReference type="Proteomes" id="UP000490980">
    <property type="component" value="Unassembled WGS sequence"/>
</dbReference>
<evidence type="ECO:0000256" key="5">
    <source>
        <dbReference type="PROSITE-ProRule" id="PRU00520"/>
    </source>
</evidence>
<evidence type="ECO:0000256" key="4">
    <source>
        <dbReference type="ARBA" id="ARBA00047645"/>
    </source>
</evidence>
<protein>
    <recommendedName>
        <fullName evidence="3 5">acylphosphatase</fullName>
        <ecNumber evidence="2 5">3.6.1.7</ecNumber>
    </recommendedName>
</protein>
<dbReference type="InterPro" id="IPR020456">
    <property type="entry name" value="Acylphosphatase"/>
</dbReference>
<dbReference type="InterPro" id="IPR036046">
    <property type="entry name" value="Acylphosphatase-like_dom_sf"/>
</dbReference>
<dbReference type="EMBL" id="JAARLZ010000017">
    <property type="protein sequence ID" value="NII08933.1"/>
    <property type="molecule type" value="Genomic_DNA"/>
</dbReference>
<evidence type="ECO:0000256" key="2">
    <source>
        <dbReference type="ARBA" id="ARBA00012150"/>
    </source>
</evidence>
<name>A0A7X5UEU6_9GAMM</name>